<sequence length="557" mass="60630">MSKNFVIGADFGTDSVRSILVDTLDGKIVKSAVYWYPRWSRKLYCDAGSHQFRQHPLDHLEGLEHTVSAIIQDSGIDPGSVKGIGVDTTGSSPIPVDENGDALSMSSRFSNNPNAMVVLWKDHTAVAEAEEITKAAKNEEVDYTAFSGGSYSSEWFWAKVLSVYKKDIDVARHTYTWMEHCDFIVGQLTGKSPLKLKRSRTAAGHKAMWNKKWSGLPPASFWYGIRPELGDLREKLYEETYHASEKAGTLCLKWADKLGLSVDTAVAVGTLDAHAGAVGAGISPNTLVKVIGTSTCDILVGSPTNSEIDPIEGICGQVEDAVLPGTIGFEAGQAGFGDVLAWFAGVILEPSKQIIQRSTQLDAMIKQKLIEELEDSILDELSREALDLEPILNDASALDWINGRRSPFAKETLKGAFLNLHIGTKTSHMFRAMVEALCFGSKKIIDHIEGKGLSVEEIIAIGGVANKSPLVMQTMADIIGKPIKISASKEAPALGSAIYAAVASNVYSSMDQAVAKMVPSFQNFYSPNLQNQQVYIEKYKMYEKEGAVVENLNLTTQ</sequence>
<dbReference type="PANTHER" id="PTHR43435:SF4">
    <property type="entry name" value="FGGY CARBOHYDRATE KINASE DOMAIN-CONTAINING PROTEIN"/>
    <property type="match status" value="1"/>
</dbReference>
<dbReference type="CDD" id="cd07781">
    <property type="entry name" value="ASKHA_NBD_FGGY_L-RBK"/>
    <property type="match status" value="1"/>
</dbReference>
<keyword evidence="2" id="KW-0547">Nucleotide-binding</keyword>
<keyword evidence="10" id="KW-1185">Reference proteome</keyword>
<dbReference type="InterPro" id="IPR018484">
    <property type="entry name" value="FGGY_N"/>
</dbReference>
<evidence type="ECO:0000313" key="10">
    <source>
        <dbReference type="Proteomes" id="UP000647339"/>
    </source>
</evidence>
<reference evidence="10" key="1">
    <citation type="journal article" date="2019" name="Int. J. Syst. Evol. Microbiol.">
        <title>The Global Catalogue of Microorganisms (GCM) 10K type strain sequencing project: providing services to taxonomists for standard genome sequencing and annotation.</title>
        <authorList>
            <consortium name="The Broad Institute Genomics Platform"/>
            <consortium name="The Broad Institute Genome Sequencing Center for Infectious Disease"/>
            <person name="Wu L."/>
            <person name="Ma J."/>
        </authorList>
    </citation>
    <scope>NUCLEOTIDE SEQUENCE [LARGE SCALE GENOMIC DNA]</scope>
    <source>
        <strain evidence="10">CGMCC 1.15407</strain>
    </source>
</reference>
<dbReference type="InterPro" id="IPR000577">
    <property type="entry name" value="Carb_kinase_FGGY"/>
</dbReference>
<dbReference type="InterPro" id="IPR043129">
    <property type="entry name" value="ATPase_NBD"/>
</dbReference>
<dbReference type="RefSeq" id="WP_137404748.1">
    <property type="nucleotide sequence ID" value="NZ_BMIU01000016.1"/>
</dbReference>
<evidence type="ECO:0000256" key="6">
    <source>
        <dbReference type="ARBA" id="ARBA00023277"/>
    </source>
</evidence>
<keyword evidence="3" id="KW-0418">Kinase</keyword>
<dbReference type="EMBL" id="BMIU01000016">
    <property type="protein sequence ID" value="GGF39627.1"/>
    <property type="molecule type" value="Genomic_DNA"/>
</dbReference>
<evidence type="ECO:0000256" key="4">
    <source>
        <dbReference type="ARBA" id="ARBA00022840"/>
    </source>
</evidence>
<keyword evidence="5" id="KW-0054">Arabinose catabolism</keyword>
<keyword evidence="6" id="KW-0119">Carbohydrate metabolism</keyword>
<dbReference type="Gene3D" id="1.20.58.2240">
    <property type="match status" value="1"/>
</dbReference>
<proteinExistence type="predicted"/>
<dbReference type="SUPFAM" id="SSF53067">
    <property type="entry name" value="Actin-like ATPase domain"/>
    <property type="match status" value="2"/>
</dbReference>
<feature type="domain" description="Carbohydrate kinase FGGY N-terminal" evidence="7">
    <location>
        <begin position="6"/>
        <end position="279"/>
    </location>
</feature>
<evidence type="ECO:0000256" key="1">
    <source>
        <dbReference type="ARBA" id="ARBA00022679"/>
    </source>
</evidence>
<evidence type="ECO:0000256" key="2">
    <source>
        <dbReference type="ARBA" id="ARBA00022741"/>
    </source>
</evidence>
<dbReference type="Pfam" id="PF00370">
    <property type="entry name" value="FGGY_N"/>
    <property type="match status" value="1"/>
</dbReference>
<dbReference type="InterPro" id="IPR005929">
    <property type="entry name" value="Ribulokinase"/>
</dbReference>
<evidence type="ECO:0000259" key="8">
    <source>
        <dbReference type="Pfam" id="PF02782"/>
    </source>
</evidence>
<organism evidence="9 10">
    <name type="scientific">Echinicola rosea</name>
    <dbReference type="NCBI Taxonomy" id="1807691"/>
    <lineage>
        <taxon>Bacteria</taxon>
        <taxon>Pseudomonadati</taxon>
        <taxon>Bacteroidota</taxon>
        <taxon>Cytophagia</taxon>
        <taxon>Cytophagales</taxon>
        <taxon>Cyclobacteriaceae</taxon>
        <taxon>Echinicola</taxon>
    </lineage>
</organism>
<dbReference type="Gene3D" id="3.30.420.40">
    <property type="match status" value="1"/>
</dbReference>
<evidence type="ECO:0000313" key="9">
    <source>
        <dbReference type="EMBL" id="GGF39627.1"/>
    </source>
</evidence>
<feature type="domain" description="Carbohydrate kinase FGGY C-terminal" evidence="8">
    <location>
        <begin position="288"/>
        <end position="503"/>
    </location>
</feature>
<dbReference type="Pfam" id="PF02782">
    <property type="entry name" value="FGGY_C"/>
    <property type="match status" value="1"/>
</dbReference>
<dbReference type="PANTHER" id="PTHR43435">
    <property type="entry name" value="RIBULOKINASE"/>
    <property type="match status" value="1"/>
</dbReference>
<comment type="caution">
    <text evidence="9">The sequence shown here is derived from an EMBL/GenBank/DDBJ whole genome shotgun (WGS) entry which is preliminary data.</text>
</comment>
<dbReference type="InterPro" id="IPR018485">
    <property type="entry name" value="FGGY_C"/>
</dbReference>
<keyword evidence="1" id="KW-0808">Transferase</keyword>
<evidence type="ECO:0000259" key="7">
    <source>
        <dbReference type="Pfam" id="PF00370"/>
    </source>
</evidence>
<dbReference type="Proteomes" id="UP000647339">
    <property type="component" value="Unassembled WGS sequence"/>
</dbReference>
<evidence type="ECO:0000256" key="5">
    <source>
        <dbReference type="ARBA" id="ARBA00022935"/>
    </source>
</evidence>
<protein>
    <submittedName>
        <fullName evidence="9">Ribulokinase</fullName>
    </submittedName>
</protein>
<dbReference type="PIRSF" id="PIRSF000538">
    <property type="entry name" value="GlpK"/>
    <property type="match status" value="1"/>
</dbReference>
<gene>
    <name evidence="9" type="primary">araB</name>
    <name evidence="9" type="ORF">GCM10011339_30240</name>
</gene>
<keyword evidence="4" id="KW-0067">ATP-binding</keyword>
<name>A0ABQ1V5A0_9BACT</name>
<dbReference type="NCBIfam" id="NF003154">
    <property type="entry name" value="PRK04123.1"/>
    <property type="match status" value="1"/>
</dbReference>
<evidence type="ECO:0000256" key="3">
    <source>
        <dbReference type="ARBA" id="ARBA00022777"/>
    </source>
</evidence>
<accession>A0ABQ1V5A0</accession>